<keyword evidence="1" id="KW-0723">Serine/threonine-protein kinase</keyword>
<proteinExistence type="predicted"/>
<sequence>MAVTVCPTGHPEYTQTLPCAAESAAPARILVRTALTAWGLHSVMDSGALVVTELVANAARHTHACAVRVTVTRPAGTVVRIAVVDTSRRIPEVRVTGIGDEYGRGLALIDALSDRWGYERLPWGKRVWAELRREDDAR</sequence>
<keyword evidence="1" id="KW-0808">Transferase</keyword>
<dbReference type="AlphaFoldDB" id="A0A2N8PNF4"/>
<name>A0A2N8PNF4_STRNR</name>
<organism evidence="3 4">
    <name type="scientific">Streptomyces noursei</name>
    <name type="common">Streptomyces albulus</name>
    <dbReference type="NCBI Taxonomy" id="1971"/>
    <lineage>
        <taxon>Bacteria</taxon>
        <taxon>Bacillati</taxon>
        <taxon>Actinomycetota</taxon>
        <taxon>Actinomycetes</taxon>
        <taxon>Kitasatosporales</taxon>
        <taxon>Streptomycetaceae</taxon>
        <taxon>Streptomyces</taxon>
    </lineage>
</organism>
<dbReference type="RefSeq" id="WP_102924201.1">
    <property type="nucleotide sequence ID" value="NZ_LJSN01000002.1"/>
</dbReference>
<dbReference type="Gene3D" id="3.30.565.10">
    <property type="entry name" value="Histidine kinase-like ATPase, C-terminal domain"/>
    <property type="match status" value="1"/>
</dbReference>
<keyword evidence="1" id="KW-0418">Kinase</keyword>
<dbReference type="GO" id="GO:0004674">
    <property type="term" value="F:protein serine/threonine kinase activity"/>
    <property type="evidence" value="ECO:0007669"/>
    <property type="project" value="UniProtKB-KW"/>
</dbReference>
<evidence type="ECO:0000259" key="2">
    <source>
        <dbReference type="Pfam" id="PF13581"/>
    </source>
</evidence>
<reference evidence="4" key="1">
    <citation type="submission" date="2015-09" db="EMBL/GenBank/DDBJ databases">
        <authorList>
            <person name="Graham D.E."/>
            <person name="Mahan K.M."/>
            <person name="Klingeman D.M."/>
            <person name="Fida T."/>
            <person name="Giannone R.J."/>
            <person name="Hettich R.L."/>
            <person name="Parry R.J."/>
            <person name="Spain J.C."/>
        </authorList>
    </citation>
    <scope>NUCLEOTIDE SEQUENCE [LARGE SCALE GENOMIC DNA]</scope>
    <source>
        <strain evidence="4">JCM 4701</strain>
    </source>
</reference>
<gene>
    <name evidence="3" type="ORF">AOB60_19210</name>
</gene>
<comment type="caution">
    <text evidence="3">The sequence shown here is derived from an EMBL/GenBank/DDBJ whole genome shotgun (WGS) entry which is preliminary data.</text>
</comment>
<keyword evidence="4" id="KW-1185">Reference proteome</keyword>
<dbReference type="PANTHER" id="PTHR35526:SF3">
    <property type="entry name" value="ANTI-SIGMA-F FACTOR RSBW"/>
    <property type="match status" value="1"/>
</dbReference>
<evidence type="ECO:0000313" key="3">
    <source>
        <dbReference type="EMBL" id="PNE42559.1"/>
    </source>
</evidence>
<dbReference type="InterPro" id="IPR003594">
    <property type="entry name" value="HATPase_dom"/>
</dbReference>
<dbReference type="Pfam" id="PF13581">
    <property type="entry name" value="HATPase_c_2"/>
    <property type="match status" value="1"/>
</dbReference>
<dbReference type="CDD" id="cd16936">
    <property type="entry name" value="HATPase_RsbW-like"/>
    <property type="match status" value="1"/>
</dbReference>
<dbReference type="InterPro" id="IPR050267">
    <property type="entry name" value="Anti-sigma-factor_SerPK"/>
</dbReference>
<evidence type="ECO:0000256" key="1">
    <source>
        <dbReference type="ARBA" id="ARBA00022527"/>
    </source>
</evidence>
<feature type="domain" description="Histidine kinase/HSP90-like ATPase" evidence="2">
    <location>
        <begin position="21"/>
        <end position="129"/>
    </location>
</feature>
<dbReference type="PANTHER" id="PTHR35526">
    <property type="entry name" value="ANTI-SIGMA-F FACTOR RSBW-RELATED"/>
    <property type="match status" value="1"/>
</dbReference>
<evidence type="ECO:0000313" key="4">
    <source>
        <dbReference type="Proteomes" id="UP000236047"/>
    </source>
</evidence>
<protein>
    <recommendedName>
        <fullName evidence="2">Histidine kinase/HSP90-like ATPase domain-containing protein</fullName>
    </recommendedName>
</protein>
<accession>A0A2N8PNF4</accession>
<dbReference type="SUPFAM" id="SSF55874">
    <property type="entry name" value="ATPase domain of HSP90 chaperone/DNA topoisomerase II/histidine kinase"/>
    <property type="match status" value="1"/>
</dbReference>
<dbReference type="InterPro" id="IPR036890">
    <property type="entry name" value="HATPase_C_sf"/>
</dbReference>
<dbReference type="EMBL" id="LJSN01000002">
    <property type="protein sequence ID" value="PNE42559.1"/>
    <property type="molecule type" value="Genomic_DNA"/>
</dbReference>
<dbReference type="Proteomes" id="UP000236047">
    <property type="component" value="Unassembled WGS sequence"/>
</dbReference>